<dbReference type="InterPro" id="IPR020846">
    <property type="entry name" value="MFS_dom"/>
</dbReference>
<dbReference type="InterPro" id="IPR024671">
    <property type="entry name" value="Atg22-like"/>
</dbReference>
<dbReference type="SUPFAM" id="SSF103473">
    <property type="entry name" value="MFS general substrate transporter"/>
    <property type="match status" value="1"/>
</dbReference>
<dbReference type="GO" id="GO:0012505">
    <property type="term" value="C:endomembrane system"/>
    <property type="evidence" value="ECO:0007669"/>
    <property type="project" value="UniProtKB-SubCell"/>
</dbReference>
<evidence type="ECO:0000256" key="1">
    <source>
        <dbReference type="ARBA" id="ARBA00004127"/>
    </source>
</evidence>
<proteinExistence type="predicted"/>
<evidence type="ECO:0000313" key="8">
    <source>
        <dbReference type="EMBL" id="PRY84570.1"/>
    </source>
</evidence>
<sequence>MGKAIASNRKVQSAWAMYDWANSVYSLVITSTIFPVYFNSVTKSEDRGDIVSFFGYEIVNTVLYSYSISFSFLVIAIISPLLSGIADTGGKKLTFMKFFAYLGSISCLGLFFFDGDNLEYGILCAVLASIGYAGSIVFYNAFLPEIAKEEEFDFLSARGFALGYIGSVILLVLNLMMIEFPATFGLSDGGQAARWSFLITGVWWAGFSQISFKYLPDNPYNKKVERALLFKGYQEIKKVFYVVKGNSVMNRFLAAFLFYSMGVQTVMYLAATFGDKELGLPGDKLIITILIIQLVAIVGSFLFAFVSKKFGNKYSLVIMVFIWVLICGSAYFVINEYQFYALAFVVGMVMGGIQSLSRSTYSKLIPVETTDHASYFSFFDVTEKIAIVIGTFSYGFIEQITGNMRNSSLALGLFFIVGLGFLLLVKIPKQDFQKDKFLKNA</sequence>
<comment type="caution">
    <text evidence="8">The sequence shown here is derived from an EMBL/GenBank/DDBJ whole genome shotgun (WGS) entry which is preliminary data.</text>
</comment>
<evidence type="ECO:0000256" key="3">
    <source>
        <dbReference type="ARBA" id="ARBA00022692"/>
    </source>
</evidence>
<evidence type="ECO:0000313" key="9">
    <source>
        <dbReference type="Proteomes" id="UP000238157"/>
    </source>
</evidence>
<dbReference type="GO" id="GO:0022857">
    <property type="term" value="F:transmembrane transporter activity"/>
    <property type="evidence" value="ECO:0007669"/>
    <property type="project" value="InterPro"/>
</dbReference>
<dbReference type="AlphaFoldDB" id="A0A2T0WCZ0"/>
<feature type="transmembrane region" description="Helical" evidence="6">
    <location>
        <begin position="58"/>
        <end position="82"/>
    </location>
</feature>
<comment type="subcellular location">
    <subcellularLocation>
        <location evidence="1">Endomembrane system</location>
        <topology evidence="1">Multi-pass membrane protein</topology>
    </subcellularLocation>
</comment>
<dbReference type="Proteomes" id="UP000238157">
    <property type="component" value="Unassembled WGS sequence"/>
</dbReference>
<feature type="transmembrane region" description="Helical" evidence="6">
    <location>
        <begin position="120"/>
        <end position="143"/>
    </location>
</feature>
<feature type="transmembrane region" description="Helical" evidence="6">
    <location>
        <begin position="409"/>
        <end position="427"/>
    </location>
</feature>
<feature type="transmembrane region" description="Helical" evidence="6">
    <location>
        <begin position="94"/>
        <end position="114"/>
    </location>
</feature>
<dbReference type="InterPro" id="IPR050495">
    <property type="entry name" value="ATG22/LtaA_families"/>
</dbReference>
<protein>
    <submittedName>
        <fullName evidence="8">UMF1 family MFS transporter</fullName>
    </submittedName>
</protein>
<feature type="transmembrane region" description="Helical" evidence="6">
    <location>
        <begin position="314"/>
        <end position="333"/>
    </location>
</feature>
<feature type="transmembrane region" description="Helical" evidence="6">
    <location>
        <begin position="378"/>
        <end position="397"/>
    </location>
</feature>
<feature type="transmembrane region" description="Helical" evidence="6">
    <location>
        <begin position="20"/>
        <end position="38"/>
    </location>
</feature>
<dbReference type="PROSITE" id="PS50850">
    <property type="entry name" value="MFS"/>
    <property type="match status" value="1"/>
</dbReference>
<keyword evidence="4 6" id="KW-1133">Transmembrane helix</keyword>
<dbReference type="InterPro" id="IPR036259">
    <property type="entry name" value="MFS_trans_sf"/>
</dbReference>
<evidence type="ECO:0000256" key="4">
    <source>
        <dbReference type="ARBA" id="ARBA00022989"/>
    </source>
</evidence>
<evidence type="ECO:0000256" key="2">
    <source>
        <dbReference type="ARBA" id="ARBA00022448"/>
    </source>
</evidence>
<evidence type="ECO:0000256" key="6">
    <source>
        <dbReference type="SAM" id="Phobius"/>
    </source>
</evidence>
<keyword evidence="5 6" id="KW-0472">Membrane</keyword>
<name>A0A2T0WCZ0_9BACT</name>
<keyword evidence="3 6" id="KW-0812">Transmembrane</keyword>
<feature type="transmembrane region" description="Helical" evidence="6">
    <location>
        <begin position="285"/>
        <end position="307"/>
    </location>
</feature>
<evidence type="ECO:0000259" key="7">
    <source>
        <dbReference type="PROSITE" id="PS50850"/>
    </source>
</evidence>
<gene>
    <name evidence="8" type="ORF">CLW00_11931</name>
</gene>
<organism evidence="8 9">
    <name type="scientific">Mongoliibacter ruber</name>
    <dbReference type="NCBI Taxonomy" id="1750599"/>
    <lineage>
        <taxon>Bacteria</taxon>
        <taxon>Pseudomonadati</taxon>
        <taxon>Bacteroidota</taxon>
        <taxon>Cytophagia</taxon>
        <taxon>Cytophagales</taxon>
        <taxon>Cyclobacteriaceae</taxon>
        <taxon>Mongoliibacter</taxon>
    </lineage>
</organism>
<dbReference type="RefSeq" id="WP_106135517.1">
    <property type="nucleotide sequence ID" value="NZ_PVTR01000019.1"/>
</dbReference>
<feature type="transmembrane region" description="Helical" evidence="6">
    <location>
        <begin position="155"/>
        <end position="175"/>
    </location>
</feature>
<reference evidence="8 9" key="1">
    <citation type="submission" date="2018-03" db="EMBL/GenBank/DDBJ databases">
        <title>Genomic Encyclopedia of Archaeal and Bacterial Type Strains, Phase II (KMG-II): from individual species to whole genera.</title>
        <authorList>
            <person name="Goeker M."/>
        </authorList>
    </citation>
    <scope>NUCLEOTIDE SEQUENCE [LARGE SCALE GENOMIC DNA]</scope>
    <source>
        <strain evidence="8 9">DSM 27929</strain>
    </source>
</reference>
<accession>A0A2T0WCZ0</accession>
<dbReference type="EMBL" id="PVTR01000019">
    <property type="protein sequence ID" value="PRY84570.1"/>
    <property type="molecule type" value="Genomic_DNA"/>
</dbReference>
<keyword evidence="2" id="KW-0813">Transport</keyword>
<dbReference type="PANTHER" id="PTHR23519:SF1">
    <property type="entry name" value="AUTOPHAGY-RELATED PROTEIN 22"/>
    <property type="match status" value="1"/>
</dbReference>
<dbReference type="Gene3D" id="1.20.1250.20">
    <property type="entry name" value="MFS general substrate transporter like domains"/>
    <property type="match status" value="1"/>
</dbReference>
<feature type="transmembrane region" description="Helical" evidence="6">
    <location>
        <begin position="252"/>
        <end position="273"/>
    </location>
</feature>
<evidence type="ECO:0000256" key="5">
    <source>
        <dbReference type="ARBA" id="ARBA00023136"/>
    </source>
</evidence>
<feature type="transmembrane region" description="Helical" evidence="6">
    <location>
        <begin position="339"/>
        <end position="357"/>
    </location>
</feature>
<feature type="domain" description="Major facilitator superfamily (MFS) profile" evidence="7">
    <location>
        <begin position="248"/>
        <end position="441"/>
    </location>
</feature>
<dbReference type="PANTHER" id="PTHR23519">
    <property type="entry name" value="AUTOPHAGY-RELATED PROTEIN 22"/>
    <property type="match status" value="1"/>
</dbReference>
<dbReference type="Pfam" id="PF11700">
    <property type="entry name" value="ATG22"/>
    <property type="match status" value="1"/>
</dbReference>
<dbReference type="OrthoDB" id="9768783at2"/>
<feature type="transmembrane region" description="Helical" evidence="6">
    <location>
        <begin position="195"/>
        <end position="215"/>
    </location>
</feature>
<keyword evidence="9" id="KW-1185">Reference proteome</keyword>